<evidence type="ECO:0000256" key="4">
    <source>
        <dbReference type="ARBA" id="ARBA00023136"/>
    </source>
</evidence>
<keyword evidence="3 5" id="KW-1133">Transmembrane helix</keyword>
<dbReference type="Pfam" id="PF04932">
    <property type="entry name" value="Wzy_C"/>
    <property type="match status" value="1"/>
</dbReference>
<feature type="transmembrane region" description="Helical" evidence="5">
    <location>
        <begin position="53"/>
        <end position="73"/>
    </location>
</feature>
<organism evidence="7 8">
    <name type="scientific">Microlunatus parietis</name>
    <dbReference type="NCBI Taxonomy" id="682979"/>
    <lineage>
        <taxon>Bacteria</taxon>
        <taxon>Bacillati</taxon>
        <taxon>Actinomycetota</taxon>
        <taxon>Actinomycetes</taxon>
        <taxon>Propionibacteriales</taxon>
        <taxon>Propionibacteriaceae</taxon>
        <taxon>Microlunatus</taxon>
    </lineage>
</organism>
<feature type="transmembrane region" description="Helical" evidence="5">
    <location>
        <begin position="303"/>
        <end position="328"/>
    </location>
</feature>
<dbReference type="PANTHER" id="PTHR37422:SF23">
    <property type="entry name" value="TEICHURONIC ACID BIOSYNTHESIS PROTEIN TUAE"/>
    <property type="match status" value="1"/>
</dbReference>
<dbReference type="EMBL" id="JACCBU010000001">
    <property type="protein sequence ID" value="NYE73020.1"/>
    <property type="molecule type" value="Genomic_DNA"/>
</dbReference>
<comment type="subcellular location">
    <subcellularLocation>
        <location evidence="1">Membrane</location>
        <topology evidence="1">Multi-pass membrane protein</topology>
    </subcellularLocation>
</comment>
<reference evidence="7 8" key="1">
    <citation type="submission" date="2020-07" db="EMBL/GenBank/DDBJ databases">
        <title>Sequencing the genomes of 1000 actinobacteria strains.</title>
        <authorList>
            <person name="Klenk H.-P."/>
        </authorList>
    </citation>
    <scope>NUCLEOTIDE SEQUENCE [LARGE SCALE GENOMIC DNA]</scope>
    <source>
        <strain evidence="7 8">DSM 22083</strain>
    </source>
</reference>
<feature type="transmembrane region" description="Helical" evidence="5">
    <location>
        <begin position="27"/>
        <end position="47"/>
    </location>
</feature>
<feature type="transmembrane region" description="Helical" evidence="5">
    <location>
        <begin position="143"/>
        <end position="161"/>
    </location>
</feature>
<feature type="transmembrane region" description="Helical" evidence="5">
    <location>
        <begin position="257"/>
        <end position="273"/>
    </location>
</feature>
<comment type="caution">
    <text evidence="7">The sequence shown here is derived from an EMBL/GenBank/DDBJ whole genome shotgun (WGS) entry which is preliminary data.</text>
</comment>
<dbReference type="Proteomes" id="UP000569914">
    <property type="component" value="Unassembled WGS sequence"/>
</dbReference>
<dbReference type="AlphaFoldDB" id="A0A7Y9LDP5"/>
<feature type="transmembrane region" description="Helical" evidence="5">
    <location>
        <begin position="173"/>
        <end position="191"/>
    </location>
</feature>
<dbReference type="InterPro" id="IPR007016">
    <property type="entry name" value="O-antigen_ligase-rel_domated"/>
</dbReference>
<evidence type="ECO:0000313" key="8">
    <source>
        <dbReference type="Proteomes" id="UP000569914"/>
    </source>
</evidence>
<evidence type="ECO:0000313" key="7">
    <source>
        <dbReference type="EMBL" id="NYE73020.1"/>
    </source>
</evidence>
<dbReference type="PANTHER" id="PTHR37422">
    <property type="entry name" value="TEICHURONIC ACID BIOSYNTHESIS PROTEIN TUAE"/>
    <property type="match status" value="1"/>
</dbReference>
<sequence length="487" mass="52327">MIMIARAFDRIRTWLVQIRTPGHSLPAVIFVIGYAALLLCIPAQLVIRPLGAVGAPASLWGLGALLWWILITLRGHNPVRGLTGLRLGFGLLTLAVLAGYAAGHLTGWYAPPSIRQSTDEFWTLLPSTVAEVTATMMSAADRGLLAFAGWLGILLITAEGLRSRDDLDLVIRWLVRFGAVIAVLGIIQYFTGFNIAGLFQLPGLSANSEFGAVDSRSVLNRVVGTATHPIEFGVVMAGLLPLAVHQSLFPRKTSRRRILPWLPTILIGTAMPMSVSRSAILAAAVAGLVLLIGWPWRWRIRALLILPFVVVGMRLLAPGLVGTIRSLFANLQNDPSVSGRTDDYAVVLALYAENPWFGRGLFTFVPRYYRILDNQLLMILIELGLFGLLALVIAFGSAFGGALLARRRTADPALRHLALAVAGAICGVVLSYATFDAFGFPIAAGLSFLLFGLAGAAANLTRRRADPAVEPTVITTSPRGTEVGTRT</sequence>
<evidence type="ECO:0000256" key="2">
    <source>
        <dbReference type="ARBA" id="ARBA00022692"/>
    </source>
</evidence>
<accession>A0A7Y9LDP5</accession>
<dbReference type="RefSeq" id="WP_179754222.1">
    <property type="nucleotide sequence ID" value="NZ_JACCBU010000001.1"/>
</dbReference>
<evidence type="ECO:0000259" key="6">
    <source>
        <dbReference type="Pfam" id="PF04932"/>
    </source>
</evidence>
<name>A0A7Y9LDP5_9ACTN</name>
<proteinExistence type="predicted"/>
<keyword evidence="8" id="KW-1185">Reference proteome</keyword>
<feature type="transmembrane region" description="Helical" evidence="5">
    <location>
        <begin position="441"/>
        <end position="460"/>
    </location>
</feature>
<keyword evidence="2 5" id="KW-0812">Transmembrane</keyword>
<feature type="transmembrane region" description="Helical" evidence="5">
    <location>
        <begin position="279"/>
        <end position="296"/>
    </location>
</feature>
<evidence type="ECO:0000256" key="5">
    <source>
        <dbReference type="SAM" id="Phobius"/>
    </source>
</evidence>
<dbReference type="GO" id="GO:0016020">
    <property type="term" value="C:membrane"/>
    <property type="evidence" value="ECO:0007669"/>
    <property type="project" value="UniProtKB-SubCell"/>
</dbReference>
<evidence type="ECO:0000256" key="3">
    <source>
        <dbReference type="ARBA" id="ARBA00022989"/>
    </source>
</evidence>
<feature type="transmembrane region" description="Helical" evidence="5">
    <location>
        <begin position="226"/>
        <end position="245"/>
    </location>
</feature>
<evidence type="ECO:0000256" key="1">
    <source>
        <dbReference type="ARBA" id="ARBA00004141"/>
    </source>
</evidence>
<keyword evidence="4 5" id="KW-0472">Membrane</keyword>
<feature type="domain" description="O-antigen ligase-related" evidence="6">
    <location>
        <begin position="264"/>
        <end position="391"/>
    </location>
</feature>
<feature type="transmembrane region" description="Helical" evidence="5">
    <location>
        <begin position="376"/>
        <end position="405"/>
    </location>
</feature>
<protein>
    <recommendedName>
        <fullName evidence="6">O-antigen ligase-related domain-containing protein</fullName>
    </recommendedName>
</protein>
<dbReference type="InterPro" id="IPR051533">
    <property type="entry name" value="WaaL-like"/>
</dbReference>
<feature type="transmembrane region" description="Helical" evidence="5">
    <location>
        <begin position="85"/>
        <end position="103"/>
    </location>
</feature>
<gene>
    <name evidence="7" type="ORF">BKA15_004349</name>
</gene>
<feature type="transmembrane region" description="Helical" evidence="5">
    <location>
        <begin position="417"/>
        <end position="435"/>
    </location>
</feature>